<dbReference type="NCBIfam" id="TIGR02532">
    <property type="entry name" value="IV_pilin_GFxxxE"/>
    <property type="match status" value="1"/>
</dbReference>
<feature type="transmembrane region" description="Helical" evidence="1">
    <location>
        <begin position="12"/>
        <end position="36"/>
    </location>
</feature>
<dbReference type="SUPFAM" id="SSF54523">
    <property type="entry name" value="Pili subunits"/>
    <property type="match status" value="1"/>
</dbReference>
<dbReference type="Proteomes" id="UP000680865">
    <property type="component" value="Unassembled WGS sequence"/>
</dbReference>
<keyword evidence="1" id="KW-0812">Transmembrane</keyword>
<dbReference type="InterPro" id="IPR045584">
    <property type="entry name" value="Pilin-like"/>
</dbReference>
<keyword evidence="1" id="KW-0472">Membrane</keyword>
<sequence length="191" mass="20677">MRVRRSRDDGFTMMEVVVALALISAMMAALGTYFAASVRTSRYQSQIQTATRLAQAGMESARGFGGPTLLVGRAQCGSCLNLSVFDTYGYLSNTTRWDAPVSGVSPTVPIPDTQDLALTANKVKYYRYFLVGRCWQPRAGGTCGTDPAQPVQMVRLVVAITWTSSDCKYATCIRAATSLFSAEPADPVFSQ</sequence>
<keyword evidence="3" id="KW-1185">Reference proteome</keyword>
<evidence type="ECO:0000313" key="2">
    <source>
        <dbReference type="EMBL" id="GIM84133.1"/>
    </source>
</evidence>
<dbReference type="InterPro" id="IPR012902">
    <property type="entry name" value="N_methyl_site"/>
</dbReference>
<reference evidence="2" key="1">
    <citation type="submission" date="2021-03" db="EMBL/GenBank/DDBJ databases">
        <title>Whole genome shotgun sequence of Actinoplanes consettensis NBRC 14913.</title>
        <authorList>
            <person name="Komaki H."/>
            <person name="Tamura T."/>
        </authorList>
    </citation>
    <scope>NUCLEOTIDE SEQUENCE</scope>
    <source>
        <strain evidence="2">NBRC 14913</strain>
    </source>
</reference>
<name>A0A919T3Z0_9ACTN</name>
<protein>
    <recommendedName>
        <fullName evidence="4">Prepilin-type N-terminal cleavage/methylation domain-containing protein</fullName>
    </recommendedName>
</protein>
<dbReference type="EMBL" id="BOQP01000060">
    <property type="protein sequence ID" value="GIM84133.1"/>
    <property type="molecule type" value="Genomic_DNA"/>
</dbReference>
<evidence type="ECO:0000256" key="1">
    <source>
        <dbReference type="SAM" id="Phobius"/>
    </source>
</evidence>
<organism evidence="2 3">
    <name type="scientific">Winogradskya consettensis</name>
    <dbReference type="NCBI Taxonomy" id="113560"/>
    <lineage>
        <taxon>Bacteria</taxon>
        <taxon>Bacillati</taxon>
        <taxon>Actinomycetota</taxon>
        <taxon>Actinomycetes</taxon>
        <taxon>Micromonosporales</taxon>
        <taxon>Micromonosporaceae</taxon>
        <taxon>Winogradskya</taxon>
    </lineage>
</organism>
<dbReference type="RefSeq" id="WP_213003299.1">
    <property type="nucleotide sequence ID" value="NZ_BAAATW010000027.1"/>
</dbReference>
<keyword evidence="1" id="KW-1133">Transmembrane helix</keyword>
<evidence type="ECO:0008006" key="4">
    <source>
        <dbReference type="Google" id="ProtNLM"/>
    </source>
</evidence>
<accession>A0A919T3Z0</accession>
<dbReference type="Pfam" id="PF07963">
    <property type="entry name" value="N_methyl"/>
    <property type="match status" value="1"/>
</dbReference>
<comment type="caution">
    <text evidence="2">The sequence shown here is derived from an EMBL/GenBank/DDBJ whole genome shotgun (WGS) entry which is preliminary data.</text>
</comment>
<evidence type="ECO:0000313" key="3">
    <source>
        <dbReference type="Proteomes" id="UP000680865"/>
    </source>
</evidence>
<gene>
    <name evidence="2" type="ORF">Aco04nite_89890</name>
</gene>
<dbReference type="AlphaFoldDB" id="A0A919T3Z0"/>
<proteinExistence type="predicted"/>